<name>A0A4C1WDU9_EUMVA</name>
<dbReference type="AlphaFoldDB" id="A0A4C1WDU9"/>
<comment type="caution">
    <text evidence="1">The sequence shown here is derived from an EMBL/GenBank/DDBJ whole genome shotgun (WGS) entry which is preliminary data.</text>
</comment>
<protein>
    <submittedName>
        <fullName evidence="1">Uncharacterized protein</fullName>
    </submittedName>
</protein>
<reference evidence="1 2" key="1">
    <citation type="journal article" date="2019" name="Commun. Biol.">
        <title>The bagworm genome reveals a unique fibroin gene that provides high tensile strength.</title>
        <authorList>
            <person name="Kono N."/>
            <person name="Nakamura H."/>
            <person name="Ohtoshi R."/>
            <person name="Tomita M."/>
            <person name="Numata K."/>
            <person name="Arakawa K."/>
        </authorList>
    </citation>
    <scope>NUCLEOTIDE SEQUENCE [LARGE SCALE GENOMIC DNA]</scope>
</reference>
<organism evidence="1 2">
    <name type="scientific">Eumeta variegata</name>
    <name type="common">Bagworm moth</name>
    <name type="synonym">Eumeta japonica</name>
    <dbReference type="NCBI Taxonomy" id="151549"/>
    <lineage>
        <taxon>Eukaryota</taxon>
        <taxon>Metazoa</taxon>
        <taxon>Ecdysozoa</taxon>
        <taxon>Arthropoda</taxon>
        <taxon>Hexapoda</taxon>
        <taxon>Insecta</taxon>
        <taxon>Pterygota</taxon>
        <taxon>Neoptera</taxon>
        <taxon>Endopterygota</taxon>
        <taxon>Lepidoptera</taxon>
        <taxon>Glossata</taxon>
        <taxon>Ditrysia</taxon>
        <taxon>Tineoidea</taxon>
        <taxon>Psychidae</taxon>
        <taxon>Oiketicinae</taxon>
        <taxon>Eumeta</taxon>
    </lineage>
</organism>
<gene>
    <name evidence="1" type="ORF">EVAR_81620_1</name>
</gene>
<sequence length="145" mass="16890">MAPPRHYSARRDKRLRGSIRGASYPSVFTASMRKWGNLFIYCRLLVREVSSKRKLLIPHTHAYVRTHTQTHTHIHMRTRTHEQRTNATRAHRADVFMRESKFQKRIERTHNAGGVGDRPARVRRGVLPHVAGYFAATPSSLYTFE</sequence>
<dbReference type="Proteomes" id="UP000299102">
    <property type="component" value="Unassembled WGS sequence"/>
</dbReference>
<proteinExistence type="predicted"/>
<evidence type="ECO:0000313" key="2">
    <source>
        <dbReference type="Proteomes" id="UP000299102"/>
    </source>
</evidence>
<evidence type="ECO:0000313" key="1">
    <source>
        <dbReference type="EMBL" id="GBP49060.1"/>
    </source>
</evidence>
<keyword evidence="2" id="KW-1185">Reference proteome</keyword>
<dbReference type="EMBL" id="BGZK01000536">
    <property type="protein sequence ID" value="GBP49060.1"/>
    <property type="molecule type" value="Genomic_DNA"/>
</dbReference>
<accession>A0A4C1WDU9</accession>